<accession>F8UM59</accession>
<dbReference type="AlphaFoldDB" id="F8UM59"/>
<reference evidence="4" key="1">
    <citation type="journal article" date="2011" name="Mol. Biol. Evol.">
        <title>The Mysterious Evolutionary Origin for the GNE Gene and the Root of Bilateria.</title>
        <authorList>
            <person name="de Mendoza A."/>
            <person name="Ruiz-Trillo I."/>
        </authorList>
    </citation>
    <scope>NUCLEOTIDE SEQUENCE</scope>
</reference>
<organism evidence="4">
    <name type="scientific">Symsagittifera roscoffensis</name>
    <name type="common">Mint-sauce worm</name>
    <name type="synonym">Convoluta roscoffensis</name>
    <dbReference type="NCBI Taxonomy" id="84072"/>
    <lineage>
        <taxon>Eukaryota</taxon>
        <taxon>Metazoa</taxon>
        <taxon>Xenacoelomorpha</taxon>
        <taxon>Acoelomorpha</taxon>
        <taxon>Acoela</taxon>
        <taxon>Sagittiferidae</taxon>
        <taxon>Symsagittifera</taxon>
    </lineage>
</organism>
<feature type="domain" description="UDP-N-acetylglucosamine 2-epimerase" evidence="3">
    <location>
        <begin position="23"/>
        <end position="365"/>
    </location>
</feature>
<dbReference type="EMBL" id="JF826132">
    <property type="protein sequence ID" value="AEH20528.1"/>
    <property type="molecule type" value="mRNA"/>
</dbReference>
<dbReference type="InterPro" id="IPR003331">
    <property type="entry name" value="UDP_GlcNAc_Epimerase_2_dom"/>
</dbReference>
<keyword evidence="4" id="KW-0808">Transferase</keyword>
<dbReference type="GO" id="GO:0008761">
    <property type="term" value="F:UDP-N-acetylglucosamine 2-epimerase activity"/>
    <property type="evidence" value="ECO:0007669"/>
    <property type="project" value="TreeGrafter"/>
</dbReference>
<dbReference type="SUPFAM" id="SSF53067">
    <property type="entry name" value="Actin-like ATPase domain"/>
    <property type="match status" value="1"/>
</dbReference>
<feature type="binding site" evidence="2">
    <location>
        <position position="577"/>
    </location>
    <ligand>
        <name>Zn(2+)</name>
        <dbReference type="ChEBI" id="CHEBI:29105"/>
        <note>structural</note>
    </ligand>
</feature>
<evidence type="ECO:0000313" key="4">
    <source>
        <dbReference type="EMBL" id="AEH20528.1"/>
    </source>
</evidence>
<feature type="binding site" evidence="2">
    <location>
        <position position="566"/>
    </location>
    <ligand>
        <name>Zn(2+)</name>
        <dbReference type="ChEBI" id="CHEBI:29105"/>
        <note>structural</note>
    </ligand>
</feature>
<evidence type="ECO:0000256" key="2">
    <source>
        <dbReference type="PIRSR" id="PIRSR620004-3"/>
    </source>
</evidence>
<dbReference type="Pfam" id="PF02350">
    <property type="entry name" value="Epimerase_2"/>
    <property type="match status" value="1"/>
</dbReference>
<dbReference type="InterPro" id="IPR000600">
    <property type="entry name" value="ROK"/>
</dbReference>
<feature type="binding site" evidence="2">
    <location>
        <position position="579"/>
    </location>
    <ligand>
        <name>Zn(2+)</name>
        <dbReference type="ChEBI" id="CHEBI:29105"/>
        <note>structural</note>
    </ligand>
</feature>
<dbReference type="CDD" id="cd03786">
    <property type="entry name" value="GTB_UDP-GlcNAc_2-Epimerase"/>
    <property type="match status" value="1"/>
</dbReference>
<dbReference type="NCBIfam" id="TIGR03568">
    <property type="entry name" value="NeuC_NnaA"/>
    <property type="match status" value="1"/>
</dbReference>
<dbReference type="GO" id="GO:0004553">
    <property type="term" value="F:hydrolase activity, hydrolyzing O-glycosyl compounds"/>
    <property type="evidence" value="ECO:0007669"/>
    <property type="project" value="InterPro"/>
</dbReference>
<dbReference type="Pfam" id="PF00480">
    <property type="entry name" value="ROK"/>
    <property type="match status" value="1"/>
</dbReference>
<feature type="binding site" evidence="2">
    <location>
        <position position="584"/>
    </location>
    <ligand>
        <name>Zn(2+)</name>
        <dbReference type="ChEBI" id="CHEBI:29105"/>
        <note>structural</note>
    </ligand>
</feature>
<evidence type="ECO:0000259" key="3">
    <source>
        <dbReference type="Pfam" id="PF02350"/>
    </source>
</evidence>
<dbReference type="GO" id="GO:0006047">
    <property type="term" value="P:UDP-N-acetylglucosamine metabolic process"/>
    <property type="evidence" value="ECO:0007669"/>
    <property type="project" value="InterPro"/>
</dbReference>
<evidence type="ECO:0000256" key="1">
    <source>
        <dbReference type="PIRSR" id="PIRSR620004-1"/>
    </source>
</evidence>
<dbReference type="PANTHER" id="PTHR18964:SF149">
    <property type="entry name" value="BIFUNCTIONAL UDP-N-ACETYLGLUCOSAMINE 2-EPIMERASE_N-ACETYLMANNOSAMINE KINASE"/>
    <property type="match status" value="1"/>
</dbReference>
<keyword evidence="4" id="KW-0418">Kinase</keyword>
<dbReference type="Gene3D" id="3.30.420.40">
    <property type="match status" value="2"/>
</dbReference>
<proteinExistence type="evidence at transcript level"/>
<feature type="active site" evidence="1">
    <location>
        <position position="515"/>
    </location>
</feature>
<dbReference type="InterPro" id="IPR020004">
    <property type="entry name" value="UDP-GlcNAc_Epase"/>
</dbReference>
<name>F8UM59_SYMRO</name>
<dbReference type="PANTHER" id="PTHR18964">
    <property type="entry name" value="ROK (REPRESSOR, ORF, KINASE) FAMILY"/>
    <property type="match status" value="1"/>
</dbReference>
<gene>
    <name evidence="4" type="primary">GNE</name>
</gene>
<sequence length="729" mass="79792">MKIAVATCNRADYSKLAPVLRGLKQDTTFQVSIVVMGSHLIDDYGNTYRFIERDGNQIDSMLHTLVRGETEGAMVESMGLAMIKLPDILNRLQPDIVMVHGDRFDAMSVAISAAVMNVRVLHLEGGEVSGTIDDVIRHSITKLAHYHICCTKGARLRIESMCEDSSRVLLAGCPAYDELIHTDVSKYHEAFERWLPNHVGTKNFIICVYHPVTTAIAESIQHFGLLLDALVHFDVRTVILFPNVDAGSKELVRCIRLRNLENHEKISCYKHVPFSEFVYLMGNCGLMIGNSSAGIRESNVFGTAVINIGTRQRGRQSGANVVHVKNPTSAEDLLWHIRSQFGKVYPRDYIYGDGRAVERIVKFIKEIDCDSPVEKSFNFDRNSSGLRAPSKASFGAEFPLSRQAHSLQLALAVDLGGSFIRVALVDDRGNIERMRRTEMVDCPDERIAIIVRMANDLLENKRDLVVGVGVSTGGRVNSETGEILFATKVLSGWGGVALKTRLQEQLGLPCYVENDGNCAALAEVHFGSHKMEDMVVLHFGTGIGGGIIQDGCLLNGSSYSAGEFGHIVVCFDDGPDCMCGNSGCVEAYAGGWALNKLAKEMELSSNWRKEGADDQKPVTPGQPNKPTYLTDLASDGVDYAVQHINRAVRAVASALLTIYSSYNPPVAILAGPLAPVYFDGVKNKLEERSAILGRNFTLLQSDMTEMSLKGAATLVLNNPSRAVPQNAIV</sequence>
<dbReference type="InterPro" id="IPR043129">
    <property type="entry name" value="ATPase_NBD"/>
</dbReference>
<protein>
    <submittedName>
        <fullName evidence="4">UDP-GlcNAc 2-epimerase/N-acetylmannosamine kinase</fullName>
    </submittedName>
</protein>
<dbReference type="SUPFAM" id="SSF53756">
    <property type="entry name" value="UDP-Glycosyltransferase/glycogen phosphorylase"/>
    <property type="match status" value="1"/>
</dbReference>
<dbReference type="GO" id="GO:0009384">
    <property type="term" value="F:N-acylmannosamine kinase activity"/>
    <property type="evidence" value="ECO:0007669"/>
    <property type="project" value="TreeGrafter"/>
</dbReference>
<dbReference type="Gene3D" id="3.40.50.2000">
    <property type="entry name" value="Glycogen Phosphorylase B"/>
    <property type="match status" value="2"/>
</dbReference>